<dbReference type="Proteomes" id="UP001168575">
    <property type="component" value="Unassembled WGS sequence"/>
</dbReference>
<evidence type="ECO:0000313" key="1">
    <source>
        <dbReference type="EMBL" id="MDO4842677.1"/>
    </source>
</evidence>
<dbReference type="EMBL" id="JAUMVS010000258">
    <property type="protein sequence ID" value="MDO4842677.1"/>
    <property type="molecule type" value="Genomic_DNA"/>
</dbReference>
<feature type="non-terminal residue" evidence="1">
    <location>
        <position position="68"/>
    </location>
</feature>
<evidence type="ECO:0000313" key="2">
    <source>
        <dbReference type="Proteomes" id="UP001168575"/>
    </source>
</evidence>
<reference evidence="1" key="1">
    <citation type="submission" date="2023-07" db="EMBL/GenBank/DDBJ databases">
        <title>Between Cages and Wild: Unraveling the Impact of Captivity on Animal Microbiomes and Antimicrobial Resistance.</title>
        <authorList>
            <person name="Schmartz G.P."/>
            <person name="Rehner J."/>
            <person name="Schuff M.J."/>
            <person name="Becker S.L."/>
            <person name="Kravczyk M."/>
            <person name="Gurevich A."/>
            <person name="Francke R."/>
            <person name="Mueller R."/>
            <person name="Keller V."/>
            <person name="Keller A."/>
        </authorList>
    </citation>
    <scope>NUCLEOTIDE SEQUENCE</scope>
    <source>
        <strain evidence="1">S12M_St_49</strain>
    </source>
</reference>
<accession>A0AA43RJ05</accession>
<name>A0AA43RJ05_9ACTN</name>
<proteinExistence type="predicted"/>
<organism evidence="1 2">
    <name type="scientific">Phoenicibacter congonensis</name>
    <dbReference type="NCBI Taxonomy" id="1944646"/>
    <lineage>
        <taxon>Bacteria</taxon>
        <taxon>Bacillati</taxon>
        <taxon>Actinomycetota</taxon>
        <taxon>Coriobacteriia</taxon>
        <taxon>Eggerthellales</taxon>
        <taxon>Eggerthellaceae</taxon>
        <taxon>Phoenicibacter</taxon>
    </lineage>
</organism>
<keyword evidence="2" id="KW-1185">Reference proteome</keyword>
<comment type="caution">
    <text evidence="1">The sequence shown here is derived from an EMBL/GenBank/DDBJ whole genome shotgun (WGS) entry which is preliminary data.</text>
</comment>
<gene>
    <name evidence="1" type="ORF">Q3982_08395</name>
</gene>
<protein>
    <submittedName>
        <fullName evidence="1">Uncharacterized protein</fullName>
    </submittedName>
</protein>
<dbReference type="AlphaFoldDB" id="A0AA43RJ05"/>
<sequence>MKPLEERLAEYLKKNPEKLMGRGVAPQALQRTAARFANMAELAANNAIPTTGSITAEASAVKIDGTTA</sequence>